<keyword evidence="4 7" id="KW-0694">RNA-binding</keyword>
<dbReference type="Pfam" id="PF01195">
    <property type="entry name" value="Pept_tRNA_hydro"/>
    <property type="match status" value="1"/>
</dbReference>
<dbReference type="STRING" id="561720.SAMN06275492_1368"/>
<dbReference type="GO" id="GO:0004045">
    <property type="term" value="F:peptidyl-tRNA hydrolase activity"/>
    <property type="evidence" value="ECO:0007669"/>
    <property type="project" value="UniProtKB-UniRule"/>
</dbReference>
<protein>
    <recommendedName>
        <fullName evidence="6 7">Peptidyl-tRNA hydrolase</fullName>
        <shortName evidence="7">Pth</shortName>
        <ecNumber evidence="1 7">3.1.1.29</ecNumber>
    </recommendedName>
</protein>
<comment type="subunit">
    <text evidence="7">Monomer.</text>
</comment>
<evidence type="ECO:0000256" key="9">
    <source>
        <dbReference type="RuleBase" id="RU004320"/>
    </source>
</evidence>
<dbReference type="AlphaFoldDB" id="A0A1X7KTY9"/>
<feature type="active site" description="Proton acceptor" evidence="7">
    <location>
        <position position="19"/>
    </location>
</feature>
<dbReference type="HAMAP" id="MF_00083">
    <property type="entry name" value="Pept_tRNA_hydro_bact"/>
    <property type="match status" value="1"/>
</dbReference>
<dbReference type="InterPro" id="IPR036416">
    <property type="entry name" value="Pept_tRNA_hydro_sf"/>
</dbReference>
<proteinExistence type="inferred from homology"/>
<name>A0A1X7KTY9_9BACT</name>
<evidence type="ECO:0000256" key="5">
    <source>
        <dbReference type="ARBA" id="ARBA00038063"/>
    </source>
</evidence>
<evidence type="ECO:0000256" key="8">
    <source>
        <dbReference type="RuleBase" id="RU000673"/>
    </source>
</evidence>
<dbReference type="SUPFAM" id="SSF53178">
    <property type="entry name" value="Peptidyl-tRNA hydrolase-like"/>
    <property type="match status" value="1"/>
</dbReference>
<gene>
    <name evidence="7" type="primary">pth</name>
    <name evidence="10" type="ORF">SAMN06275492_1368</name>
</gene>
<dbReference type="RefSeq" id="WP_085545380.1">
    <property type="nucleotide sequence ID" value="NZ_FXBB01000036.1"/>
</dbReference>
<comment type="function">
    <text evidence="7">Hydrolyzes ribosome-free peptidyl-tRNAs (with 1 or more amino acids incorporated), which drop off the ribosome during protein synthesis, or as a result of ribosome stalling.</text>
</comment>
<comment type="subcellular location">
    <subcellularLocation>
        <location evidence="7">Cytoplasm</location>
    </subcellularLocation>
</comment>
<dbReference type="PROSITE" id="PS01195">
    <property type="entry name" value="PEPT_TRNA_HYDROL_1"/>
    <property type="match status" value="1"/>
</dbReference>
<dbReference type="NCBIfam" id="TIGR00447">
    <property type="entry name" value="pth"/>
    <property type="match status" value="1"/>
</dbReference>
<dbReference type="GO" id="GO:0005737">
    <property type="term" value="C:cytoplasm"/>
    <property type="evidence" value="ECO:0007669"/>
    <property type="project" value="UniProtKB-SubCell"/>
</dbReference>
<dbReference type="EC" id="3.1.1.29" evidence="1 7"/>
<evidence type="ECO:0000256" key="4">
    <source>
        <dbReference type="ARBA" id="ARBA00022884"/>
    </source>
</evidence>
<evidence type="ECO:0000313" key="11">
    <source>
        <dbReference type="Proteomes" id="UP000193355"/>
    </source>
</evidence>
<feature type="binding site" evidence="7">
    <location>
        <position position="14"/>
    </location>
    <ligand>
        <name>tRNA</name>
        <dbReference type="ChEBI" id="CHEBI:17843"/>
    </ligand>
</feature>
<dbReference type="GO" id="GO:0072344">
    <property type="term" value="P:rescue of stalled ribosome"/>
    <property type="evidence" value="ECO:0007669"/>
    <property type="project" value="UniProtKB-UniRule"/>
</dbReference>
<feature type="binding site" evidence="7">
    <location>
        <position position="65"/>
    </location>
    <ligand>
        <name>tRNA</name>
        <dbReference type="ChEBI" id="CHEBI:17843"/>
    </ligand>
</feature>
<reference evidence="11" key="1">
    <citation type="submission" date="2017-04" db="EMBL/GenBank/DDBJ databases">
        <authorList>
            <person name="Varghese N."/>
            <person name="Submissions S."/>
        </authorList>
    </citation>
    <scope>NUCLEOTIDE SEQUENCE [LARGE SCALE GENOMIC DNA]</scope>
    <source>
        <strain evidence="11">USBA 82</strain>
    </source>
</reference>
<comment type="similarity">
    <text evidence="5 7 9">Belongs to the PTH family.</text>
</comment>
<evidence type="ECO:0000313" key="10">
    <source>
        <dbReference type="EMBL" id="SMG44701.1"/>
    </source>
</evidence>
<evidence type="ECO:0000256" key="2">
    <source>
        <dbReference type="ARBA" id="ARBA00022555"/>
    </source>
</evidence>
<dbReference type="CDD" id="cd00462">
    <property type="entry name" value="PTH"/>
    <property type="match status" value="1"/>
</dbReference>
<dbReference type="Gene3D" id="3.40.50.1470">
    <property type="entry name" value="Peptidyl-tRNA hydrolase"/>
    <property type="match status" value="1"/>
</dbReference>
<feature type="binding site" evidence="7">
    <location>
        <position position="113"/>
    </location>
    <ligand>
        <name>tRNA</name>
        <dbReference type="ChEBI" id="CHEBI:17843"/>
    </ligand>
</feature>
<evidence type="ECO:0000256" key="6">
    <source>
        <dbReference type="ARBA" id="ARBA00050038"/>
    </source>
</evidence>
<dbReference type="InterPro" id="IPR018171">
    <property type="entry name" value="Pept_tRNA_hydro_CS"/>
</dbReference>
<evidence type="ECO:0000256" key="7">
    <source>
        <dbReference type="HAMAP-Rule" id="MF_00083"/>
    </source>
</evidence>
<dbReference type="OrthoDB" id="9800507at2"/>
<dbReference type="EMBL" id="FXBB01000036">
    <property type="protein sequence ID" value="SMG44701.1"/>
    <property type="molecule type" value="Genomic_DNA"/>
</dbReference>
<feature type="site" description="Stabilizes the basic form of H active site to accept a proton" evidence="7">
    <location>
        <position position="92"/>
    </location>
</feature>
<dbReference type="GO" id="GO:0000049">
    <property type="term" value="F:tRNA binding"/>
    <property type="evidence" value="ECO:0007669"/>
    <property type="project" value="UniProtKB-UniRule"/>
</dbReference>
<sequence length="186" mass="20946">MKLVVGLGNPGIRYVQTRHNVGWMTIDGLVDRLSPGKPQERFHSQLWGPVMVEGEKLFLMKPLTFMNASGEAVREFARYHPLEPEDILVVFDEVALDTGRIRIRSKGSAGGHNGMKSIIACMGSGDIPRLRIGIGPRPEVIPMVDFVLGRFREEEQPSLYEALDESVKACLMWCHRPVEEVMNKFN</sequence>
<dbReference type="Proteomes" id="UP000193355">
    <property type="component" value="Unassembled WGS sequence"/>
</dbReference>
<keyword evidence="2 7" id="KW-0820">tRNA-binding</keyword>
<comment type="function">
    <text evidence="7">Catalyzes the release of premature peptidyl moieties from peptidyl-tRNA molecules trapped in stalled 50S ribosomal subunits, and thus maintains levels of free tRNAs and 50S ribosomes.</text>
</comment>
<dbReference type="FunFam" id="3.40.50.1470:FF:000001">
    <property type="entry name" value="Peptidyl-tRNA hydrolase"/>
    <property type="match status" value="1"/>
</dbReference>
<evidence type="ECO:0000256" key="3">
    <source>
        <dbReference type="ARBA" id="ARBA00022801"/>
    </source>
</evidence>
<keyword evidence="11" id="KW-1185">Reference proteome</keyword>
<dbReference type="PROSITE" id="PS01196">
    <property type="entry name" value="PEPT_TRNA_HYDROL_2"/>
    <property type="match status" value="1"/>
</dbReference>
<dbReference type="InterPro" id="IPR001328">
    <property type="entry name" value="Pept_tRNA_hydro"/>
</dbReference>
<organism evidence="10 11">
    <name type="scientific">Dethiosulfovibrio salsuginis</name>
    <dbReference type="NCBI Taxonomy" id="561720"/>
    <lineage>
        <taxon>Bacteria</taxon>
        <taxon>Thermotogati</taxon>
        <taxon>Synergistota</taxon>
        <taxon>Synergistia</taxon>
        <taxon>Synergistales</taxon>
        <taxon>Dethiosulfovibrionaceae</taxon>
        <taxon>Dethiosulfovibrio</taxon>
    </lineage>
</organism>
<dbReference type="GO" id="GO:0006515">
    <property type="term" value="P:protein quality control for misfolded or incompletely synthesized proteins"/>
    <property type="evidence" value="ECO:0007669"/>
    <property type="project" value="UniProtKB-UniRule"/>
</dbReference>
<dbReference type="PANTHER" id="PTHR17224:SF1">
    <property type="entry name" value="PEPTIDYL-TRNA HYDROLASE"/>
    <property type="match status" value="1"/>
</dbReference>
<feature type="binding site" evidence="7">
    <location>
        <position position="67"/>
    </location>
    <ligand>
        <name>tRNA</name>
        <dbReference type="ChEBI" id="CHEBI:17843"/>
    </ligand>
</feature>
<keyword evidence="7" id="KW-0963">Cytoplasm</keyword>
<evidence type="ECO:0000256" key="1">
    <source>
        <dbReference type="ARBA" id="ARBA00013260"/>
    </source>
</evidence>
<dbReference type="PANTHER" id="PTHR17224">
    <property type="entry name" value="PEPTIDYL-TRNA HYDROLASE"/>
    <property type="match status" value="1"/>
</dbReference>
<comment type="catalytic activity">
    <reaction evidence="7 8">
        <text>an N-acyl-L-alpha-aminoacyl-tRNA + H2O = an N-acyl-L-amino acid + a tRNA + H(+)</text>
        <dbReference type="Rhea" id="RHEA:54448"/>
        <dbReference type="Rhea" id="RHEA-COMP:10123"/>
        <dbReference type="Rhea" id="RHEA-COMP:13883"/>
        <dbReference type="ChEBI" id="CHEBI:15377"/>
        <dbReference type="ChEBI" id="CHEBI:15378"/>
        <dbReference type="ChEBI" id="CHEBI:59874"/>
        <dbReference type="ChEBI" id="CHEBI:78442"/>
        <dbReference type="ChEBI" id="CHEBI:138191"/>
        <dbReference type="EC" id="3.1.1.29"/>
    </reaction>
</comment>
<accession>A0A1X7KTY9</accession>
<keyword evidence="3 7" id="KW-0378">Hydrolase</keyword>
<feature type="site" description="Discriminates between blocked and unblocked aminoacyl-tRNA" evidence="7">
    <location>
        <position position="9"/>
    </location>
</feature>